<gene>
    <name evidence="1" type="ORF">BDR25DRAFT_334534</name>
</gene>
<accession>A0ACB6QSX5</accession>
<dbReference type="EMBL" id="MU003509">
    <property type="protein sequence ID" value="KAF2469991.1"/>
    <property type="molecule type" value="Genomic_DNA"/>
</dbReference>
<evidence type="ECO:0000313" key="2">
    <source>
        <dbReference type="Proteomes" id="UP000799755"/>
    </source>
</evidence>
<name>A0ACB6QSX5_9PLEO</name>
<organism evidence="1 2">
    <name type="scientific">Lindgomyces ingoldianus</name>
    <dbReference type="NCBI Taxonomy" id="673940"/>
    <lineage>
        <taxon>Eukaryota</taxon>
        <taxon>Fungi</taxon>
        <taxon>Dikarya</taxon>
        <taxon>Ascomycota</taxon>
        <taxon>Pezizomycotina</taxon>
        <taxon>Dothideomycetes</taxon>
        <taxon>Pleosporomycetidae</taxon>
        <taxon>Pleosporales</taxon>
        <taxon>Lindgomycetaceae</taxon>
        <taxon>Lindgomyces</taxon>
    </lineage>
</organism>
<protein>
    <submittedName>
        <fullName evidence="1">MFS general substrate transporter</fullName>
    </submittedName>
</protein>
<proteinExistence type="predicted"/>
<sequence length="586" mass="63252">MSSSCPSHASSISALEAEVEEKSEEVSGEETEDEPEKEKLEKEKFRPGWRFHTIFGCLCLMMLVVALDATTLSVALPVISSSLHGTALTTFWAGTSFLLSSTVFQPTLSSLSHIFGRLPLILFSLVVFTAGCITAALSASFTVLILGRTVQGVGAGGLIVLSEVVITDLVPLRERGSFYGYMSATWAVGSVCGPLVGGVFAGSKSAHEMNGGEKGGYGGWRWIFWLNIPIAVVGLVILPVVLRLQKPMHGFSVKEKLKSVDWIGAVLLTGSTTAILMPVTWGGIQYSWSNFRTLLPLLLGLIGFVGWIAYEIYTQHPNPLIKMQIFSNRTAAASYFGILIQGIILWCLLYYLPLYYEACHSLSPLRAGLAILPETLTVAPVAFIAGIAISKVGVYRWCIWLGWSLAILGLGVMWLLDENTSTKMWVGINLIPGIGIGLLFPGLEYATQAAAGQKDVADAAAMYNFIRAFGQGIGVAVGGSIFQTQLKRKLLAFPAVAGVATKYANDAASLIELMKAMDMEDRNGVREALEKGYADSLKMVWAVMASLAGLALLVSLFTRELGIDEELESKQGLKRTPGQWEDKAEV</sequence>
<reference evidence="1" key="1">
    <citation type="journal article" date="2020" name="Stud. Mycol.">
        <title>101 Dothideomycetes genomes: a test case for predicting lifestyles and emergence of pathogens.</title>
        <authorList>
            <person name="Haridas S."/>
            <person name="Albert R."/>
            <person name="Binder M."/>
            <person name="Bloem J."/>
            <person name="Labutti K."/>
            <person name="Salamov A."/>
            <person name="Andreopoulos B."/>
            <person name="Baker S."/>
            <person name="Barry K."/>
            <person name="Bills G."/>
            <person name="Bluhm B."/>
            <person name="Cannon C."/>
            <person name="Castanera R."/>
            <person name="Culley D."/>
            <person name="Daum C."/>
            <person name="Ezra D."/>
            <person name="Gonzalez J."/>
            <person name="Henrissat B."/>
            <person name="Kuo A."/>
            <person name="Liang C."/>
            <person name="Lipzen A."/>
            <person name="Lutzoni F."/>
            <person name="Magnuson J."/>
            <person name="Mondo S."/>
            <person name="Nolan M."/>
            <person name="Ohm R."/>
            <person name="Pangilinan J."/>
            <person name="Park H.-J."/>
            <person name="Ramirez L."/>
            <person name="Alfaro M."/>
            <person name="Sun H."/>
            <person name="Tritt A."/>
            <person name="Yoshinaga Y."/>
            <person name="Zwiers L.-H."/>
            <person name="Turgeon B."/>
            <person name="Goodwin S."/>
            <person name="Spatafora J."/>
            <person name="Crous P."/>
            <person name="Grigoriev I."/>
        </authorList>
    </citation>
    <scope>NUCLEOTIDE SEQUENCE</scope>
    <source>
        <strain evidence="1">ATCC 200398</strain>
    </source>
</reference>
<keyword evidence="2" id="KW-1185">Reference proteome</keyword>
<comment type="caution">
    <text evidence="1">The sequence shown here is derived from an EMBL/GenBank/DDBJ whole genome shotgun (WGS) entry which is preliminary data.</text>
</comment>
<evidence type="ECO:0000313" key="1">
    <source>
        <dbReference type="EMBL" id="KAF2469991.1"/>
    </source>
</evidence>
<dbReference type="Proteomes" id="UP000799755">
    <property type="component" value="Unassembled WGS sequence"/>
</dbReference>